<feature type="transmembrane region" description="Helical" evidence="6">
    <location>
        <begin position="296"/>
        <end position="314"/>
    </location>
</feature>
<dbReference type="PATRIC" id="fig|1125699.3.peg.1250"/>
<feature type="transmembrane region" description="Helical" evidence="6">
    <location>
        <begin position="272"/>
        <end position="290"/>
    </location>
</feature>
<gene>
    <name evidence="7" type="ORF">HMPREF9194_01231</name>
</gene>
<proteinExistence type="predicted"/>
<dbReference type="EMBL" id="ATFF01000006">
    <property type="protein sequence ID" value="EPF30905.1"/>
    <property type="molecule type" value="Genomic_DNA"/>
</dbReference>
<comment type="subcellular location">
    <subcellularLocation>
        <location evidence="1">Cell membrane</location>
        <topology evidence="1">Multi-pass membrane protein</topology>
    </subcellularLocation>
</comment>
<reference evidence="7 8" key="1">
    <citation type="submission" date="2013-04" db="EMBL/GenBank/DDBJ databases">
        <title>The Genome Sequence of Treponema maltophilum ATCC 51939.</title>
        <authorList>
            <consortium name="The Broad Institute Genomics Platform"/>
            <person name="Earl A."/>
            <person name="Ward D."/>
            <person name="Feldgarden M."/>
            <person name="Gevers D."/>
            <person name="Leonetti C."/>
            <person name="Blanton J.M."/>
            <person name="Dewhirst F.E."/>
            <person name="Izard J."/>
            <person name="Walker B."/>
            <person name="Young S."/>
            <person name="Zeng Q."/>
            <person name="Gargeya S."/>
            <person name="Fitzgerald M."/>
            <person name="Haas B."/>
            <person name="Abouelleil A."/>
            <person name="Allen A.W."/>
            <person name="Alvarado L."/>
            <person name="Arachchi H.M."/>
            <person name="Berlin A.M."/>
            <person name="Chapman S.B."/>
            <person name="Gainer-Dewar J."/>
            <person name="Goldberg J."/>
            <person name="Griggs A."/>
            <person name="Gujja S."/>
            <person name="Hansen M."/>
            <person name="Howarth C."/>
            <person name="Imamovic A."/>
            <person name="Ireland A."/>
            <person name="Larimer J."/>
            <person name="McCowan C."/>
            <person name="Murphy C."/>
            <person name="Pearson M."/>
            <person name="Poon T.W."/>
            <person name="Priest M."/>
            <person name="Roberts A."/>
            <person name="Saif S."/>
            <person name="Shea T."/>
            <person name="Sisk P."/>
            <person name="Sykes S."/>
            <person name="Wortman J."/>
            <person name="Nusbaum C."/>
            <person name="Birren B."/>
        </authorList>
    </citation>
    <scope>NUCLEOTIDE SEQUENCE [LARGE SCALE GENOMIC DNA]</scope>
    <source>
        <strain evidence="7 8">ATCC 51939</strain>
    </source>
</reference>
<dbReference type="RefSeq" id="WP_016525516.1">
    <property type="nucleotide sequence ID" value="NZ_KE332518.1"/>
</dbReference>
<keyword evidence="4 6" id="KW-1133">Transmembrane helix</keyword>
<name>S3K069_TREMA</name>
<keyword evidence="2" id="KW-1003">Cell membrane</keyword>
<dbReference type="GO" id="GO:0015920">
    <property type="term" value="P:lipopolysaccharide transport"/>
    <property type="evidence" value="ECO:0007669"/>
    <property type="project" value="TreeGrafter"/>
</dbReference>
<dbReference type="HOGENOM" id="CLU_028799_3_2_12"/>
<evidence type="ECO:0000256" key="3">
    <source>
        <dbReference type="ARBA" id="ARBA00022692"/>
    </source>
</evidence>
<evidence type="ECO:0000256" key="4">
    <source>
        <dbReference type="ARBA" id="ARBA00022989"/>
    </source>
</evidence>
<evidence type="ECO:0000256" key="6">
    <source>
        <dbReference type="SAM" id="Phobius"/>
    </source>
</evidence>
<dbReference type="PANTHER" id="PTHR33529">
    <property type="entry name" value="SLR0882 PROTEIN-RELATED"/>
    <property type="match status" value="1"/>
</dbReference>
<dbReference type="Pfam" id="PF03739">
    <property type="entry name" value="LptF_LptG"/>
    <property type="match status" value="1"/>
</dbReference>
<sequence length="353" mass="39396">MILVRYVMKRFIPVFAGALAFFCFVLLLVDLLANLWQYLLEGASLGLIVRISLLYIPKAVSFSIPLAVLFGAAFTLSSLYASNELTVIFASGVSLLRFTLPLLIFSLLLSAAFFFFEDAVVVPFYRQKGDLQKKALNRPVSYDNDRIVAFGEGGSLVYRADYYDDEQKRLYNLMIFVRKEDKTLDRIISAESALWNGEQWIFSGAATYVNIDGAIVFSEGSDFTCRELPDTFRNISISVEEVSVAQAREYIAKLQRTGLPHAKESSLYHKKFAFPLITFIAVFLSVGLAGKSRKNVLLISLVSCVSAAVAFYVTQMITMLCAEFGYISPFAGAWIPVFLFTGISVALLRFART</sequence>
<evidence type="ECO:0008006" key="9">
    <source>
        <dbReference type="Google" id="ProtNLM"/>
    </source>
</evidence>
<evidence type="ECO:0000313" key="8">
    <source>
        <dbReference type="Proteomes" id="UP000014541"/>
    </source>
</evidence>
<dbReference type="AlphaFoldDB" id="S3K069"/>
<dbReference type="Proteomes" id="UP000014541">
    <property type="component" value="Unassembled WGS sequence"/>
</dbReference>
<feature type="transmembrane region" description="Helical" evidence="6">
    <location>
        <begin position="12"/>
        <end position="29"/>
    </location>
</feature>
<organism evidence="7 8">
    <name type="scientific">Treponema maltophilum ATCC 51939</name>
    <dbReference type="NCBI Taxonomy" id="1125699"/>
    <lineage>
        <taxon>Bacteria</taxon>
        <taxon>Pseudomonadati</taxon>
        <taxon>Spirochaetota</taxon>
        <taxon>Spirochaetia</taxon>
        <taxon>Spirochaetales</taxon>
        <taxon>Treponemataceae</taxon>
        <taxon>Treponema</taxon>
    </lineage>
</organism>
<evidence type="ECO:0000256" key="1">
    <source>
        <dbReference type="ARBA" id="ARBA00004651"/>
    </source>
</evidence>
<dbReference type="STRING" id="1125699.HMPREF9194_01231"/>
<dbReference type="OrthoDB" id="369108at2"/>
<dbReference type="InterPro" id="IPR005495">
    <property type="entry name" value="LptG/LptF_permease"/>
</dbReference>
<accession>S3K069</accession>
<dbReference type="PANTHER" id="PTHR33529:SF6">
    <property type="entry name" value="YJGP_YJGQ FAMILY PERMEASE"/>
    <property type="match status" value="1"/>
</dbReference>
<keyword evidence="5 6" id="KW-0472">Membrane</keyword>
<evidence type="ECO:0000256" key="5">
    <source>
        <dbReference type="ARBA" id="ARBA00023136"/>
    </source>
</evidence>
<evidence type="ECO:0000313" key="7">
    <source>
        <dbReference type="EMBL" id="EPF30905.1"/>
    </source>
</evidence>
<protein>
    <recommendedName>
        <fullName evidence="9">YjgP/YjgQ family permease</fullName>
    </recommendedName>
</protein>
<keyword evidence="8" id="KW-1185">Reference proteome</keyword>
<dbReference type="GO" id="GO:0043190">
    <property type="term" value="C:ATP-binding cassette (ABC) transporter complex"/>
    <property type="evidence" value="ECO:0007669"/>
    <property type="project" value="TreeGrafter"/>
</dbReference>
<feature type="transmembrane region" description="Helical" evidence="6">
    <location>
        <begin position="62"/>
        <end position="82"/>
    </location>
</feature>
<feature type="transmembrane region" description="Helical" evidence="6">
    <location>
        <begin position="326"/>
        <end position="351"/>
    </location>
</feature>
<feature type="transmembrane region" description="Helical" evidence="6">
    <location>
        <begin position="102"/>
        <end position="125"/>
    </location>
</feature>
<comment type="caution">
    <text evidence="7">The sequence shown here is derived from an EMBL/GenBank/DDBJ whole genome shotgun (WGS) entry which is preliminary data.</text>
</comment>
<keyword evidence="3 6" id="KW-0812">Transmembrane</keyword>
<evidence type="ECO:0000256" key="2">
    <source>
        <dbReference type="ARBA" id="ARBA00022475"/>
    </source>
</evidence>
<dbReference type="eggNOG" id="COG0795">
    <property type="taxonomic scope" value="Bacteria"/>
</dbReference>